<feature type="region of interest" description="Disordered" evidence="1">
    <location>
        <begin position="43"/>
        <end position="71"/>
    </location>
</feature>
<feature type="region of interest" description="Disordered" evidence="1">
    <location>
        <begin position="210"/>
        <end position="242"/>
    </location>
</feature>
<sequence>MLSSLQRLHTLRHHHGFLPVINQERRLLPDSWRPWRRRELPHRAVHSRAGAEAQGGPRPCQAVEQRPRHHLRGRRGRLVLRRRRQRRHVCGGDSRAGCVPHGRGGPRAVRHAVPDRRRGRRRRQVVPGAGAGAGARRHGRLEGGHLRGTGGETEAGRRRRRRPPAGAAAVRRGAAAGQGAVPDDEVEAGAPVGGHGRVHVRRLLVHDRFQVRRQGGGDRRGRGHRDHLHRQGPRRRGLRRHP</sequence>
<gene>
    <name evidence="2" type="ordered locus">Os11g0270201</name>
    <name evidence="2" type="ORF">OSNPB_110270201</name>
</gene>
<protein>
    <submittedName>
        <fullName evidence="2">Os11g0270201 protein</fullName>
    </submittedName>
</protein>
<proteinExistence type="predicted"/>
<dbReference type="InParanoid" id="A0A0P0Y103"/>
<dbReference type="Proteomes" id="UP000059680">
    <property type="component" value="Chromosome 11"/>
</dbReference>
<reference evidence="2 3" key="3">
    <citation type="journal article" date="2013" name="Rice">
        <title>Improvement of the Oryza sativa Nipponbare reference genome using next generation sequence and optical map data.</title>
        <authorList>
            <person name="Kawahara Y."/>
            <person name="de la Bastide M."/>
            <person name="Hamilton J.P."/>
            <person name="Kanamori H."/>
            <person name="McCombie W.R."/>
            <person name="Ouyang S."/>
            <person name="Schwartz D.C."/>
            <person name="Tanaka T."/>
            <person name="Wu J."/>
            <person name="Zhou S."/>
            <person name="Childs K.L."/>
            <person name="Davidson R.M."/>
            <person name="Lin H."/>
            <person name="Quesada-Ocampo L."/>
            <person name="Vaillancourt B."/>
            <person name="Sakai H."/>
            <person name="Lee S.S."/>
            <person name="Kim J."/>
            <person name="Numa H."/>
            <person name="Itoh T."/>
            <person name="Buell C.R."/>
            <person name="Matsumoto T."/>
        </authorList>
    </citation>
    <scope>NUCLEOTIDE SEQUENCE [LARGE SCALE GENOMIC DNA]</scope>
    <source>
        <strain evidence="3">cv. Nipponbare</strain>
    </source>
</reference>
<feature type="compositionally biased region" description="Basic residues" evidence="1">
    <location>
        <begin position="221"/>
        <end position="242"/>
    </location>
</feature>
<dbReference type="Gramene" id="Os11t0270201-00">
    <property type="protein sequence ID" value="Os11t0270201-00"/>
    <property type="gene ID" value="Os11g0270201"/>
</dbReference>
<reference evidence="3" key="1">
    <citation type="journal article" date="2005" name="Nature">
        <title>The map-based sequence of the rice genome.</title>
        <authorList>
            <consortium name="International rice genome sequencing project (IRGSP)"/>
            <person name="Matsumoto T."/>
            <person name="Wu J."/>
            <person name="Kanamori H."/>
            <person name="Katayose Y."/>
            <person name="Fujisawa M."/>
            <person name="Namiki N."/>
            <person name="Mizuno H."/>
            <person name="Yamamoto K."/>
            <person name="Antonio B.A."/>
            <person name="Baba T."/>
            <person name="Sakata K."/>
            <person name="Nagamura Y."/>
            <person name="Aoki H."/>
            <person name="Arikawa K."/>
            <person name="Arita K."/>
            <person name="Bito T."/>
            <person name="Chiden Y."/>
            <person name="Fujitsuka N."/>
            <person name="Fukunaka R."/>
            <person name="Hamada M."/>
            <person name="Harada C."/>
            <person name="Hayashi A."/>
            <person name="Hijishita S."/>
            <person name="Honda M."/>
            <person name="Hosokawa S."/>
            <person name="Ichikawa Y."/>
            <person name="Idonuma A."/>
            <person name="Iijima M."/>
            <person name="Ikeda M."/>
            <person name="Ikeno M."/>
            <person name="Ito K."/>
            <person name="Ito S."/>
            <person name="Ito T."/>
            <person name="Ito Y."/>
            <person name="Ito Y."/>
            <person name="Iwabuchi A."/>
            <person name="Kamiya K."/>
            <person name="Karasawa W."/>
            <person name="Kurita K."/>
            <person name="Katagiri S."/>
            <person name="Kikuta A."/>
            <person name="Kobayashi H."/>
            <person name="Kobayashi N."/>
            <person name="Machita K."/>
            <person name="Maehara T."/>
            <person name="Masukawa M."/>
            <person name="Mizubayashi T."/>
            <person name="Mukai Y."/>
            <person name="Nagasaki H."/>
            <person name="Nagata Y."/>
            <person name="Naito S."/>
            <person name="Nakashima M."/>
            <person name="Nakama Y."/>
            <person name="Nakamichi Y."/>
            <person name="Nakamura M."/>
            <person name="Meguro A."/>
            <person name="Negishi M."/>
            <person name="Ohta I."/>
            <person name="Ohta T."/>
            <person name="Okamoto M."/>
            <person name="Ono N."/>
            <person name="Saji S."/>
            <person name="Sakaguchi M."/>
            <person name="Sakai K."/>
            <person name="Shibata M."/>
            <person name="Shimokawa T."/>
            <person name="Song J."/>
            <person name="Takazaki Y."/>
            <person name="Terasawa K."/>
            <person name="Tsugane M."/>
            <person name="Tsuji K."/>
            <person name="Ueda S."/>
            <person name="Waki K."/>
            <person name="Yamagata H."/>
            <person name="Yamamoto M."/>
            <person name="Yamamoto S."/>
            <person name="Yamane H."/>
            <person name="Yoshiki S."/>
            <person name="Yoshihara R."/>
            <person name="Yukawa K."/>
            <person name="Zhong H."/>
            <person name="Yano M."/>
            <person name="Yuan Q."/>
            <person name="Ouyang S."/>
            <person name="Liu J."/>
            <person name="Jones K.M."/>
            <person name="Gansberger K."/>
            <person name="Moffat K."/>
            <person name="Hill J."/>
            <person name="Bera J."/>
            <person name="Fadrosh D."/>
            <person name="Jin S."/>
            <person name="Johri S."/>
            <person name="Kim M."/>
            <person name="Overton L."/>
            <person name="Reardon M."/>
            <person name="Tsitrin T."/>
            <person name="Vuong H."/>
            <person name="Weaver B."/>
            <person name="Ciecko A."/>
            <person name="Tallon L."/>
            <person name="Jackson J."/>
            <person name="Pai G."/>
            <person name="Aken S.V."/>
            <person name="Utterback T."/>
            <person name="Reidmuller S."/>
            <person name="Feldblyum T."/>
            <person name="Hsiao J."/>
            <person name="Zismann V."/>
            <person name="Iobst S."/>
            <person name="de Vazeille A.R."/>
            <person name="Buell C.R."/>
            <person name="Ying K."/>
            <person name="Li Y."/>
            <person name="Lu T."/>
            <person name="Huang Y."/>
            <person name="Zhao Q."/>
            <person name="Feng Q."/>
            <person name="Zhang L."/>
            <person name="Zhu J."/>
            <person name="Weng Q."/>
            <person name="Mu J."/>
            <person name="Lu Y."/>
            <person name="Fan D."/>
            <person name="Liu Y."/>
            <person name="Guan J."/>
            <person name="Zhang Y."/>
            <person name="Yu S."/>
            <person name="Liu X."/>
            <person name="Zhang Y."/>
            <person name="Hong G."/>
            <person name="Han B."/>
            <person name="Choisne N."/>
            <person name="Demange N."/>
            <person name="Orjeda G."/>
            <person name="Samain S."/>
            <person name="Cattolico L."/>
            <person name="Pelletier E."/>
            <person name="Couloux A."/>
            <person name="Segurens B."/>
            <person name="Wincker P."/>
            <person name="D'Hont A."/>
            <person name="Scarpelli C."/>
            <person name="Weissenbach J."/>
            <person name="Salanoubat M."/>
            <person name="Quetier F."/>
            <person name="Yu Y."/>
            <person name="Kim H.R."/>
            <person name="Rambo T."/>
            <person name="Currie J."/>
            <person name="Collura K."/>
            <person name="Luo M."/>
            <person name="Yang T."/>
            <person name="Ammiraju J.S.S."/>
            <person name="Engler F."/>
            <person name="Soderlund C."/>
            <person name="Wing R.A."/>
            <person name="Palmer L.E."/>
            <person name="de la Bastide M."/>
            <person name="Spiegel L."/>
            <person name="Nascimento L."/>
            <person name="Zutavern T."/>
            <person name="O'Shaughnessy A."/>
            <person name="Dike S."/>
            <person name="Dedhia N."/>
            <person name="Preston R."/>
            <person name="Balija V."/>
            <person name="McCombie W.R."/>
            <person name="Chow T."/>
            <person name="Chen H."/>
            <person name="Chung M."/>
            <person name="Chen C."/>
            <person name="Shaw J."/>
            <person name="Wu H."/>
            <person name="Hsiao K."/>
            <person name="Chao Y."/>
            <person name="Chu M."/>
            <person name="Cheng C."/>
            <person name="Hour A."/>
            <person name="Lee P."/>
            <person name="Lin S."/>
            <person name="Lin Y."/>
            <person name="Liou J."/>
            <person name="Liu S."/>
            <person name="Hsing Y."/>
            <person name="Raghuvanshi S."/>
            <person name="Mohanty A."/>
            <person name="Bharti A.K."/>
            <person name="Gaur A."/>
            <person name="Gupta V."/>
            <person name="Kumar D."/>
            <person name="Ravi V."/>
            <person name="Vij S."/>
            <person name="Kapur A."/>
            <person name="Khurana P."/>
            <person name="Khurana P."/>
            <person name="Khurana J.P."/>
            <person name="Tyagi A.K."/>
            <person name="Gaikwad K."/>
            <person name="Singh A."/>
            <person name="Dalal V."/>
            <person name="Srivastava S."/>
            <person name="Dixit A."/>
            <person name="Pal A.K."/>
            <person name="Ghazi I.A."/>
            <person name="Yadav M."/>
            <person name="Pandit A."/>
            <person name="Bhargava A."/>
            <person name="Sureshbabu K."/>
            <person name="Batra K."/>
            <person name="Sharma T.R."/>
            <person name="Mohapatra T."/>
            <person name="Singh N.K."/>
            <person name="Messing J."/>
            <person name="Nelson A.B."/>
            <person name="Fuks G."/>
            <person name="Kavchok S."/>
            <person name="Keizer G."/>
            <person name="Linton E."/>
            <person name="Llaca V."/>
            <person name="Song R."/>
            <person name="Tanyolac B."/>
            <person name="Young S."/>
            <person name="Ho-Il K."/>
            <person name="Hahn J.H."/>
            <person name="Sangsakoo G."/>
            <person name="Vanavichit A."/>
            <person name="de Mattos Luiz.A.T."/>
            <person name="Zimmer P.D."/>
            <person name="Malone G."/>
            <person name="Dellagostin O."/>
            <person name="de Oliveira A.C."/>
            <person name="Bevan M."/>
            <person name="Bancroft I."/>
            <person name="Minx P."/>
            <person name="Cordum H."/>
            <person name="Wilson R."/>
            <person name="Cheng Z."/>
            <person name="Jin W."/>
            <person name="Jiang J."/>
            <person name="Leong S.A."/>
            <person name="Iwama H."/>
            <person name="Gojobori T."/>
            <person name="Itoh T."/>
            <person name="Niimura Y."/>
            <person name="Fujii Y."/>
            <person name="Habara T."/>
            <person name="Sakai H."/>
            <person name="Sato Y."/>
            <person name="Wilson G."/>
            <person name="Kumar K."/>
            <person name="McCouch S."/>
            <person name="Juretic N."/>
            <person name="Hoen D."/>
            <person name="Wright S."/>
            <person name="Bruskiewich R."/>
            <person name="Bureau T."/>
            <person name="Miyao A."/>
            <person name="Hirochika H."/>
            <person name="Nishikawa T."/>
            <person name="Kadowaki K."/>
            <person name="Sugiura M."/>
            <person name="Burr B."/>
            <person name="Sasaki T."/>
        </authorList>
    </citation>
    <scope>NUCLEOTIDE SEQUENCE [LARGE SCALE GENOMIC DNA]</scope>
    <source>
        <strain evidence="3">cv. Nipponbare</strain>
    </source>
</reference>
<evidence type="ECO:0000313" key="3">
    <source>
        <dbReference type="Proteomes" id="UP000059680"/>
    </source>
</evidence>
<evidence type="ECO:0000313" key="2">
    <source>
        <dbReference type="EMBL" id="BAT13556.1"/>
    </source>
</evidence>
<reference evidence="2 3" key="2">
    <citation type="journal article" date="2013" name="Plant Cell Physiol.">
        <title>Rice Annotation Project Database (RAP-DB): an integrative and interactive database for rice genomics.</title>
        <authorList>
            <person name="Sakai H."/>
            <person name="Lee S.S."/>
            <person name="Tanaka T."/>
            <person name="Numa H."/>
            <person name="Kim J."/>
            <person name="Kawahara Y."/>
            <person name="Wakimoto H."/>
            <person name="Yang C.C."/>
            <person name="Iwamoto M."/>
            <person name="Abe T."/>
            <person name="Yamada Y."/>
            <person name="Muto A."/>
            <person name="Inokuchi H."/>
            <person name="Ikemura T."/>
            <person name="Matsumoto T."/>
            <person name="Sasaki T."/>
            <person name="Itoh T."/>
        </authorList>
    </citation>
    <scope>NUCLEOTIDE SEQUENCE [LARGE SCALE GENOMIC DNA]</scope>
    <source>
        <strain evidence="3">cv. Nipponbare</strain>
    </source>
</reference>
<evidence type="ECO:0000256" key="1">
    <source>
        <dbReference type="SAM" id="MobiDB-lite"/>
    </source>
</evidence>
<accession>A0A0P0Y103</accession>
<organism evidence="2 3">
    <name type="scientific">Oryza sativa subsp. japonica</name>
    <name type="common">Rice</name>
    <dbReference type="NCBI Taxonomy" id="39947"/>
    <lineage>
        <taxon>Eukaryota</taxon>
        <taxon>Viridiplantae</taxon>
        <taxon>Streptophyta</taxon>
        <taxon>Embryophyta</taxon>
        <taxon>Tracheophyta</taxon>
        <taxon>Spermatophyta</taxon>
        <taxon>Magnoliopsida</taxon>
        <taxon>Liliopsida</taxon>
        <taxon>Poales</taxon>
        <taxon>Poaceae</taxon>
        <taxon>BOP clade</taxon>
        <taxon>Oryzoideae</taxon>
        <taxon>Oryzeae</taxon>
        <taxon>Oryzinae</taxon>
        <taxon>Oryza</taxon>
        <taxon>Oryza sativa</taxon>
    </lineage>
</organism>
<dbReference type="PaxDb" id="39947-A0A0P0Y103"/>
<feature type="compositionally biased region" description="Low complexity" evidence="1">
    <location>
        <begin position="164"/>
        <end position="181"/>
    </location>
</feature>
<keyword evidence="3" id="KW-1185">Reference proteome</keyword>
<feature type="compositionally biased region" description="Basic and acidic residues" evidence="1">
    <location>
        <begin position="210"/>
        <end position="220"/>
    </location>
</feature>
<dbReference type="EMBL" id="AP014967">
    <property type="protein sequence ID" value="BAT13556.1"/>
    <property type="molecule type" value="Genomic_DNA"/>
</dbReference>
<name>A0A0P0Y103_ORYSJ</name>
<dbReference type="AlphaFoldDB" id="A0A0P0Y103"/>
<feature type="region of interest" description="Disordered" evidence="1">
    <location>
        <begin position="85"/>
        <end position="194"/>
    </location>
</feature>
<dbReference type="OMA" id="DHLHRQG"/>